<sequence length="136" mass="14908">MDSLNPSPPTSKSKPNDEIEAEDAVEPEIETVPVSVYEVGQSSTAAIPQEDGDSLLPGFMRRDINSLFGNEVRSSVEQGTAAMEKLVEKLGNVKDKVECKKLNKELEEARGFVFEERPNEAINVPIKDEESPSSES</sequence>
<feature type="region of interest" description="Disordered" evidence="1">
    <location>
        <begin position="1"/>
        <end position="28"/>
    </location>
</feature>
<evidence type="ECO:0000313" key="2">
    <source>
        <dbReference type="EMBL" id="GJS56800.1"/>
    </source>
</evidence>
<protein>
    <submittedName>
        <fullName evidence="2">Uncharacterized protein</fullName>
    </submittedName>
</protein>
<keyword evidence="3" id="KW-1185">Reference proteome</keyword>
<evidence type="ECO:0000313" key="3">
    <source>
        <dbReference type="Proteomes" id="UP001151760"/>
    </source>
</evidence>
<reference evidence="2" key="2">
    <citation type="submission" date="2022-01" db="EMBL/GenBank/DDBJ databases">
        <authorList>
            <person name="Yamashiro T."/>
            <person name="Shiraishi A."/>
            <person name="Satake H."/>
            <person name="Nakayama K."/>
        </authorList>
    </citation>
    <scope>NUCLEOTIDE SEQUENCE</scope>
</reference>
<gene>
    <name evidence="2" type="ORF">Tco_0651584</name>
</gene>
<feature type="compositionally biased region" description="Low complexity" evidence="1">
    <location>
        <begin position="1"/>
        <end position="13"/>
    </location>
</feature>
<feature type="compositionally biased region" description="Acidic residues" evidence="1">
    <location>
        <begin position="18"/>
        <end position="28"/>
    </location>
</feature>
<reference evidence="2" key="1">
    <citation type="journal article" date="2022" name="Int. J. Mol. Sci.">
        <title>Draft Genome of Tanacetum Coccineum: Genomic Comparison of Closely Related Tanacetum-Family Plants.</title>
        <authorList>
            <person name="Yamashiro T."/>
            <person name="Shiraishi A."/>
            <person name="Nakayama K."/>
            <person name="Satake H."/>
        </authorList>
    </citation>
    <scope>NUCLEOTIDE SEQUENCE</scope>
</reference>
<dbReference type="EMBL" id="BQNB010008961">
    <property type="protein sequence ID" value="GJS56800.1"/>
    <property type="molecule type" value="Genomic_DNA"/>
</dbReference>
<dbReference type="Proteomes" id="UP001151760">
    <property type="component" value="Unassembled WGS sequence"/>
</dbReference>
<proteinExistence type="predicted"/>
<organism evidence="2 3">
    <name type="scientific">Tanacetum coccineum</name>
    <dbReference type="NCBI Taxonomy" id="301880"/>
    <lineage>
        <taxon>Eukaryota</taxon>
        <taxon>Viridiplantae</taxon>
        <taxon>Streptophyta</taxon>
        <taxon>Embryophyta</taxon>
        <taxon>Tracheophyta</taxon>
        <taxon>Spermatophyta</taxon>
        <taxon>Magnoliopsida</taxon>
        <taxon>eudicotyledons</taxon>
        <taxon>Gunneridae</taxon>
        <taxon>Pentapetalae</taxon>
        <taxon>asterids</taxon>
        <taxon>campanulids</taxon>
        <taxon>Asterales</taxon>
        <taxon>Asteraceae</taxon>
        <taxon>Asteroideae</taxon>
        <taxon>Anthemideae</taxon>
        <taxon>Anthemidinae</taxon>
        <taxon>Tanacetum</taxon>
    </lineage>
</organism>
<comment type="caution">
    <text evidence="2">The sequence shown here is derived from an EMBL/GenBank/DDBJ whole genome shotgun (WGS) entry which is preliminary data.</text>
</comment>
<evidence type="ECO:0000256" key="1">
    <source>
        <dbReference type="SAM" id="MobiDB-lite"/>
    </source>
</evidence>
<name>A0ABQ4WV87_9ASTR</name>
<accession>A0ABQ4WV87</accession>